<dbReference type="Proteomes" id="UP000254765">
    <property type="component" value="Unassembled WGS sequence"/>
</dbReference>
<evidence type="ECO:0000313" key="1">
    <source>
        <dbReference type="EMBL" id="SUI39537.1"/>
    </source>
</evidence>
<accession>A0A379Y1R7</accession>
<name>A0A379Y1R7_SERMA</name>
<keyword evidence="1" id="KW-0413">Isomerase</keyword>
<gene>
    <name evidence="1" type="primary">hpcE_3</name>
    <name evidence="1" type="ORF">NCTC10211_00427</name>
</gene>
<dbReference type="GO" id="GO:0016853">
    <property type="term" value="F:isomerase activity"/>
    <property type="evidence" value="ECO:0007669"/>
    <property type="project" value="UniProtKB-KW"/>
</dbReference>
<dbReference type="InterPro" id="IPR036663">
    <property type="entry name" value="Fumarylacetoacetase_C_sf"/>
</dbReference>
<evidence type="ECO:0000313" key="2">
    <source>
        <dbReference type="Proteomes" id="UP000254765"/>
    </source>
</evidence>
<dbReference type="EMBL" id="UGYK01000002">
    <property type="protein sequence ID" value="SUI39537.1"/>
    <property type="molecule type" value="Genomic_DNA"/>
</dbReference>
<organism evidence="1 2">
    <name type="scientific">Serratia marcescens</name>
    <dbReference type="NCBI Taxonomy" id="615"/>
    <lineage>
        <taxon>Bacteria</taxon>
        <taxon>Pseudomonadati</taxon>
        <taxon>Pseudomonadota</taxon>
        <taxon>Gammaproteobacteria</taxon>
        <taxon>Enterobacterales</taxon>
        <taxon>Yersiniaceae</taxon>
        <taxon>Serratia</taxon>
    </lineage>
</organism>
<proteinExistence type="predicted"/>
<protein>
    <submittedName>
        <fullName evidence="1">Homoprotocatechuate catabolism bifunctional isomerase/decarboxylase</fullName>
    </submittedName>
</protein>
<sequence>MKGTVFSVALNHRSQLDAWDQAFHQPPYQTPPKTPVWFIKPRNTHLANGGGDPVSGR</sequence>
<reference evidence="1 2" key="1">
    <citation type="submission" date="2018-06" db="EMBL/GenBank/DDBJ databases">
        <authorList>
            <consortium name="Pathogen Informatics"/>
            <person name="Doyle S."/>
        </authorList>
    </citation>
    <scope>NUCLEOTIDE SEQUENCE [LARGE SCALE GENOMIC DNA]</scope>
    <source>
        <strain evidence="1 2">NCTC10211</strain>
    </source>
</reference>
<dbReference type="AlphaFoldDB" id="A0A379Y1R7"/>
<dbReference type="SUPFAM" id="SSF56529">
    <property type="entry name" value="FAH"/>
    <property type="match status" value="1"/>
</dbReference>